<evidence type="ECO:0000259" key="1">
    <source>
        <dbReference type="Pfam" id="PF13670"/>
    </source>
</evidence>
<evidence type="ECO:0000313" key="2">
    <source>
        <dbReference type="EMBL" id="TKA95471.1"/>
    </source>
</evidence>
<dbReference type="AlphaFoldDB" id="A0A4U0YZM7"/>
<feature type="domain" description="PepSY" evidence="1">
    <location>
        <begin position="23"/>
        <end position="93"/>
    </location>
</feature>
<sequence>APVEAAAAPEAVVEEAPAAEVAAVEAAPAAEAVVEAAPVTWMPLLDLATQLNGLGYTVLSVSRVDDAYYLVNMTDANGMPVVSYLDPATGTPVAGPAAE</sequence>
<dbReference type="RefSeq" id="WP_136793591.1">
    <property type="nucleotide sequence ID" value="NZ_SWAU01000182.1"/>
</dbReference>
<dbReference type="EMBL" id="SWAU01000182">
    <property type="protein sequence ID" value="TKA95471.1"/>
    <property type="molecule type" value="Genomic_DNA"/>
</dbReference>
<comment type="caution">
    <text evidence="2">The sequence shown here is derived from an EMBL/GenBank/DDBJ whole genome shotgun (WGS) entry which is preliminary data.</text>
</comment>
<dbReference type="Proteomes" id="UP000306340">
    <property type="component" value="Unassembled WGS sequence"/>
</dbReference>
<evidence type="ECO:0000313" key="3">
    <source>
        <dbReference type="Proteomes" id="UP000306340"/>
    </source>
</evidence>
<dbReference type="Pfam" id="PF13670">
    <property type="entry name" value="PepSY_2"/>
    <property type="match status" value="1"/>
</dbReference>
<dbReference type="InterPro" id="IPR025711">
    <property type="entry name" value="PepSY"/>
</dbReference>
<feature type="non-terminal residue" evidence="2">
    <location>
        <position position="1"/>
    </location>
</feature>
<accession>A0A4U0YZM7</accession>
<reference evidence="2 3" key="1">
    <citation type="submission" date="2019-04" db="EMBL/GenBank/DDBJ databases">
        <title>Crypto-aerobic microbial life in anoxic (sulfidic) marine sediments.</title>
        <authorList>
            <person name="Bhattacharya S."/>
            <person name="Roy C."/>
            <person name="Mondal N."/>
            <person name="Sarkar J."/>
            <person name="Mandal S."/>
            <person name="Rameez M.J."/>
            <person name="Ghosh W."/>
        </authorList>
    </citation>
    <scope>NUCLEOTIDE SEQUENCE [LARGE SCALE GENOMIC DNA]</scope>
    <source>
        <strain evidence="2 3">SBBC</strain>
    </source>
</reference>
<gene>
    <name evidence="2" type="ORF">FAZ78_16715</name>
</gene>
<organism evidence="2 3">
    <name type="scientific">Cereibacter changlensis</name>
    <dbReference type="NCBI Taxonomy" id="402884"/>
    <lineage>
        <taxon>Bacteria</taxon>
        <taxon>Pseudomonadati</taxon>
        <taxon>Pseudomonadota</taxon>
        <taxon>Alphaproteobacteria</taxon>
        <taxon>Rhodobacterales</taxon>
        <taxon>Paracoccaceae</taxon>
        <taxon>Cereibacter</taxon>
    </lineage>
</organism>
<protein>
    <submittedName>
        <fullName evidence="2">PepSY domain-containing protein</fullName>
    </submittedName>
</protein>
<proteinExistence type="predicted"/>
<name>A0A4U0YZM7_9RHOB</name>